<keyword evidence="5" id="KW-1185">Reference proteome</keyword>
<organism evidence="4 5">
    <name type="scientific">Pontiella agarivorans</name>
    <dbReference type="NCBI Taxonomy" id="3038953"/>
    <lineage>
        <taxon>Bacteria</taxon>
        <taxon>Pseudomonadati</taxon>
        <taxon>Kiritimatiellota</taxon>
        <taxon>Kiritimatiellia</taxon>
        <taxon>Kiritimatiellales</taxon>
        <taxon>Pontiellaceae</taxon>
        <taxon>Pontiella</taxon>
    </lineage>
</organism>
<protein>
    <submittedName>
        <fullName evidence="4">Sulfatase-like hydrolase/transferase</fullName>
    </submittedName>
</protein>
<evidence type="ECO:0000256" key="2">
    <source>
        <dbReference type="SAM" id="SignalP"/>
    </source>
</evidence>
<dbReference type="EMBL" id="JARVCO010000010">
    <property type="protein sequence ID" value="MDZ8119330.1"/>
    <property type="molecule type" value="Genomic_DNA"/>
</dbReference>
<evidence type="ECO:0000259" key="3">
    <source>
        <dbReference type="Pfam" id="PF00884"/>
    </source>
</evidence>
<feature type="chain" id="PRO_5046590669" evidence="2">
    <location>
        <begin position="24"/>
        <end position="523"/>
    </location>
</feature>
<dbReference type="Proteomes" id="UP001290861">
    <property type="component" value="Unassembled WGS sequence"/>
</dbReference>
<proteinExistence type="inferred from homology"/>
<dbReference type="Gene3D" id="3.30.1120.10">
    <property type="match status" value="1"/>
</dbReference>
<dbReference type="InterPro" id="IPR000917">
    <property type="entry name" value="Sulfatase_N"/>
</dbReference>
<evidence type="ECO:0000313" key="5">
    <source>
        <dbReference type="Proteomes" id="UP001290861"/>
    </source>
</evidence>
<dbReference type="Gene3D" id="3.40.720.10">
    <property type="entry name" value="Alkaline Phosphatase, subunit A"/>
    <property type="match status" value="1"/>
</dbReference>
<dbReference type="PANTHER" id="PTHR42693">
    <property type="entry name" value="ARYLSULFATASE FAMILY MEMBER"/>
    <property type="match status" value="1"/>
</dbReference>
<keyword evidence="2" id="KW-0732">Signal</keyword>
<dbReference type="Pfam" id="PF00884">
    <property type="entry name" value="Sulfatase"/>
    <property type="match status" value="1"/>
</dbReference>
<accession>A0ABU5MYR6</accession>
<dbReference type="InterPro" id="IPR017850">
    <property type="entry name" value="Alkaline_phosphatase_core_sf"/>
</dbReference>
<dbReference type="InterPro" id="IPR050738">
    <property type="entry name" value="Sulfatase"/>
</dbReference>
<reference evidence="4 5" key="1">
    <citation type="journal article" date="2024" name="Appl. Environ. Microbiol.">
        <title>Pontiella agarivorans sp. nov., a novel marine anaerobic bacterium capable of degrading macroalgal polysaccharides and fixing nitrogen.</title>
        <authorList>
            <person name="Liu N."/>
            <person name="Kivenson V."/>
            <person name="Peng X."/>
            <person name="Cui Z."/>
            <person name="Lankiewicz T.S."/>
            <person name="Gosselin K.M."/>
            <person name="English C.J."/>
            <person name="Blair E.M."/>
            <person name="O'Malley M.A."/>
            <person name="Valentine D.L."/>
        </authorList>
    </citation>
    <scope>NUCLEOTIDE SEQUENCE [LARGE SCALE GENOMIC DNA]</scope>
    <source>
        <strain evidence="4 5">NLcol2</strain>
    </source>
</reference>
<comment type="similarity">
    <text evidence="1">Belongs to the sulfatase family.</text>
</comment>
<gene>
    <name evidence="4" type="ORF">P9H32_11915</name>
</gene>
<name>A0ABU5MYR6_9BACT</name>
<dbReference type="RefSeq" id="WP_322609114.1">
    <property type="nucleotide sequence ID" value="NZ_JARVCO010000010.1"/>
</dbReference>
<sequence length="523" mass="58872">MKKRVVNGLLWLTVLLLPVAKGAVDFSCPNVVVIIADDLGYADMAFLPDAPADVKHYGTPGFDRLAASGTYFRNAYAAGPICSVSRAGLLTGCYPYRWGNYYFGQGQLPEEIQTLPEALHQAGYATAKVGKTHLDGWGQKAFPSLHGFEEYLGFFGGTWDYIRLSQKDVNAYKGRAGFKWMGHQLVGPLIQSAGYGTGRNEATRVSFENDFSTRIFTDKACEYLERNKDGKPFYLHISYNAVHHPTYVVEESWAKKVGARYVPWDREAEEWSFPYWDPDKETNDEFHTKWGHMGEIDKEGRRCYLANLLALDFGISKLLDTLEKTGLRENTLVVFMSDNGGTINTYANNAPLRGYKYMYGEGGIRIPMIISLPGTFPQGAVNNKALVSGMDIFPTIAELAGADVPNGLDGKSILPVLMGEKETNHEWLVWARDKDKWVIRNGKWKLTHNAGWMHSSFKLNEEGDALQAEPVRYPDGVQLFNLENDIGESVNLIAQHPEVAEEMNRLYKDWEAQMPEPFKMKRK</sequence>
<feature type="signal peptide" evidence="2">
    <location>
        <begin position="1"/>
        <end position="23"/>
    </location>
</feature>
<dbReference type="PANTHER" id="PTHR42693:SF33">
    <property type="entry name" value="ARYLSULFATASE"/>
    <property type="match status" value="1"/>
</dbReference>
<comment type="caution">
    <text evidence="4">The sequence shown here is derived from an EMBL/GenBank/DDBJ whole genome shotgun (WGS) entry which is preliminary data.</text>
</comment>
<evidence type="ECO:0000313" key="4">
    <source>
        <dbReference type="EMBL" id="MDZ8119330.1"/>
    </source>
</evidence>
<evidence type="ECO:0000256" key="1">
    <source>
        <dbReference type="ARBA" id="ARBA00008779"/>
    </source>
</evidence>
<feature type="domain" description="Sulfatase N-terminal" evidence="3">
    <location>
        <begin position="29"/>
        <end position="402"/>
    </location>
</feature>
<dbReference type="SUPFAM" id="SSF53649">
    <property type="entry name" value="Alkaline phosphatase-like"/>
    <property type="match status" value="1"/>
</dbReference>